<evidence type="ECO:0000313" key="2">
    <source>
        <dbReference type="EMBL" id="PWZ25063.1"/>
    </source>
</evidence>
<organism evidence="2">
    <name type="scientific">Zea mays</name>
    <name type="common">Maize</name>
    <dbReference type="NCBI Taxonomy" id="4577"/>
    <lineage>
        <taxon>Eukaryota</taxon>
        <taxon>Viridiplantae</taxon>
        <taxon>Streptophyta</taxon>
        <taxon>Embryophyta</taxon>
        <taxon>Tracheophyta</taxon>
        <taxon>Spermatophyta</taxon>
        <taxon>Magnoliopsida</taxon>
        <taxon>Liliopsida</taxon>
        <taxon>Poales</taxon>
        <taxon>Poaceae</taxon>
        <taxon>PACMAD clade</taxon>
        <taxon>Panicoideae</taxon>
        <taxon>Andropogonodae</taxon>
        <taxon>Andropogoneae</taxon>
        <taxon>Tripsacinae</taxon>
        <taxon>Zea</taxon>
    </lineage>
</organism>
<dbReference type="SMART" id="SM00516">
    <property type="entry name" value="SEC14"/>
    <property type="match status" value="1"/>
</dbReference>
<dbReference type="EMBL" id="NCVQ01000005">
    <property type="protein sequence ID" value="PWZ25063.1"/>
    <property type="molecule type" value="Genomic_DNA"/>
</dbReference>
<dbReference type="CDD" id="cd00170">
    <property type="entry name" value="SEC14"/>
    <property type="match status" value="1"/>
</dbReference>
<dbReference type="SMART" id="SM01100">
    <property type="entry name" value="CRAL_TRIO_N"/>
    <property type="match status" value="1"/>
</dbReference>
<dbReference type="ExpressionAtlas" id="A0A3L6EWU5">
    <property type="expression patterns" value="baseline and differential"/>
</dbReference>
<dbReference type="SUPFAM" id="SSF46938">
    <property type="entry name" value="CRAL/TRIO N-terminal domain"/>
    <property type="match status" value="1"/>
</dbReference>
<dbReference type="AlphaFoldDB" id="A0A3L6EWU5"/>
<reference evidence="2" key="1">
    <citation type="journal article" date="2018" name="Nat. Genet.">
        <title>Extensive intraspecific gene order and gene structural variations between Mo17 and other maize genomes.</title>
        <authorList>
            <person name="Sun S."/>
            <person name="Zhou Y."/>
            <person name="Chen J."/>
            <person name="Shi J."/>
            <person name="Zhao H."/>
            <person name="Zhao H."/>
            <person name="Song W."/>
            <person name="Zhang M."/>
            <person name="Cui Y."/>
            <person name="Dong X."/>
            <person name="Liu H."/>
            <person name="Ma X."/>
            <person name="Jiao Y."/>
            <person name="Wang B."/>
            <person name="Wei X."/>
            <person name="Stein J.C."/>
            <person name="Glaubitz J.C."/>
            <person name="Lu F."/>
            <person name="Yu G."/>
            <person name="Liang C."/>
            <person name="Fengler K."/>
            <person name="Li B."/>
            <person name="Rafalski A."/>
            <person name="Schnable P.S."/>
            <person name="Ware D.H."/>
            <person name="Buckler E.S."/>
            <person name="Lai J."/>
        </authorList>
    </citation>
    <scope>NUCLEOTIDE SEQUENCE [LARGE SCALE GENOMIC DNA]</scope>
    <source>
        <tissue evidence="2">Seedling</tissue>
    </source>
</reference>
<sequence length="323" mass="36709">MGADSEDAVKQLSLLLEQVEAPLKRSFQNMHQGYPKETLVRFLKAREWNVAKAHKMIVECLNWRIQNEIDSVLERPIVPVDLYRSIRDSQLIGLSGYTKEGLPIFGIGVGHSTYDKASPRLTQQFGRPVTSCIKVLDMTGLKLSALSQIKMLTSISTVDDLNYPEKTETYYVVNVPYIFSACWKVVKPLLQERTKKKVKVLTGCGRDELLKANIFFLAGCLFTCHFWIMDYSSLPHFCRREGSGSSKHSSTDVDNCFSLDHPFHKELYGHIREQASRRELIKMGSLHVSIPEPDPDDAKIVEVIQAEFQKIGEQDESTNSHKD</sequence>
<dbReference type="PANTHER" id="PTHR46226:SF3">
    <property type="entry name" value="OS02G0200000 PROTEIN"/>
    <property type="match status" value="1"/>
</dbReference>
<dbReference type="Gene3D" id="3.40.525.10">
    <property type="entry name" value="CRAL-TRIO lipid binding domain"/>
    <property type="match status" value="1"/>
</dbReference>
<accession>A0A3L6EWU5</accession>
<dbReference type="InterPro" id="IPR011074">
    <property type="entry name" value="CRAL/TRIO_N_dom"/>
</dbReference>
<dbReference type="Pfam" id="PF00650">
    <property type="entry name" value="CRAL_TRIO"/>
    <property type="match status" value="1"/>
</dbReference>
<name>A0A3L6EWU5_MAIZE</name>
<gene>
    <name evidence="2" type="primary">sec14l1_0</name>
    <name evidence="2" type="ORF">Zm00014a_011769</name>
</gene>
<dbReference type="InterPro" id="IPR001251">
    <property type="entry name" value="CRAL-TRIO_dom"/>
</dbReference>
<evidence type="ECO:0000259" key="1">
    <source>
        <dbReference type="PROSITE" id="PS50191"/>
    </source>
</evidence>
<dbReference type="SUPFAM" id="SSF52087">
    <property type="entry name" value="CRAL/TRIO domain"/>
    <property type="match status" value="1"/>
</dbReference>
<comment type="caution">
    <text evidence="2">The sequence shown here is derived from an EMBL/GenBank/DDBJ whole genome shotgun (WGS) entry which is preliminary data.</text>
</comment>
<dbReference type="Pfam" id="PF03765">
    <property type="entry name" value="CRAL_TRIO_N"/>
    <property type="match status" value="1"/>
</dbReference>
<dbReference type="InterPro" id="IPR036865">
    <property type="entry name" value="CRAL-TRIO_dom_sf"/>
</dbReference>
<protein>
    <submittedName>
        <fullName evidence="2">SEC14-like protein 5</fullName>
    </submittedName>
</protein>
<dbReference type="InterPro" id="IPR036273">
    <property type="entry name" value="CRAL/TRIO_N_dom_sf"/>
</dbReference>
<proteinExistence type="predicted"/>
<dbReference type="Proteomes" id="UP000251960">
    <property type="component" value="Chromosome 4"/>
</dbReference>
<dbReference type="PROSITE" id="PS50191">
    <property type="entry name" value="CRAL_TRIO"/>
    <property type="match status" value="1"/>
</dbReference>
<feature type="domain" description="CRAL-TRIO" evidence="1">
    <location>
        <begin position="79"/>
        <end position="211"/>
    </location>
</feature>
<dbReference type="PANTHER" id="PTHR46226">
    <property type="entry name" value="CRAL-TRIO DOMAIN-CONTAINING PROTEIN"/>
    <property type="match status" value="1"/>
</dbReference>